<dbReference type="NCBIfam" id="TIGR02937">
    <property type="entry name" value="sigma70-ECF"/>
    <property type="match status" value="1"/>
</dbReference>
<keyword evidence="7" id="KW-0240">DNA-directed RNA polymerase</keyword>
<dbReference type="Proteomes" id="UP000645390">
    <property type="component" value="Unassembled WGS sequence"/>
</dbReference>
<dbReference type="Gene3D" id="1.10.10.10">
    <property type="entry name" value="Winged helix-like DNA-binding domain superfamily/Winged helix DNA-binding domain"/>
    <property type="match status" value="1"/>
</dbReference>
<evidence type="ECO:0000259" key="6">
    <source>
        <dbReference type="Pfam" id="PF08281"/>
    </source>
</evidence>
<keyword evidence="2" id="KW-0805">Transcription regulation</keyword>
<evidence type="ECO:0000256" key="1">
    <source>
        <dbReference type="ARBA" id="ARBA00010641"/>
    </source>
</evidence>
<dbReference type="RefSeq" id="WP_188416711.1">
    <property type="nucleotide sequence ID" value="NZ_BMDJ01000011.1"/>
</dbReference>
<protein>
    <submittedName>
        <fullName evidence="7">DNA-directed RNA polymerase sigma-70 factor</fullName>
    </submittedName>
</protein>
<dbReference type="PANTHER" id="PTHR43133:SF46">
    <property type="entry name" value="RNA POLYMERASE SIGMA-70 FACTOR ECF SUBFAMILY"/>
    <property type="match status" value="1"/>
</dbReference>
<dbReference type="Pfam" id="PF08281">
    <property type="entry name" value="Sigma70_r4_2"/>
    <property type="match status" value="1"/>
</dbReference>
<feature type="domain" description="RNA polymerase sigma factor 70 region 4 type 2" evidence="6">
    <location>
        <begin position="127"/>
        <end position="177"/>
    </location>
</feature>
<feature type="domain" description="RNA polymerase sigma-70 region 2" evidence="5">
    <location>
        <begin position="26"/>
        <end position="91"/>
    </location>
</feature>
<comment type="similarity">
    <text evidence="1">Belongs to the sigma-70 factor family. ECF subfamily.</text>
</comment>
<dbReference type="SUPFAM" id="SSF88946">
    <property type="entry name" value="Sigma2 domain of RNA polymerase sigma factors"/>
    <property type="match status" value="1"/>
</dbReference>
<dbReference type="InterPro" id="IPR013324">
    <property type="entry name" value="RNA_pol_sigma_r3/r4-like"/>
</dbReference>
<dbReference type="InterPro" id="IPR014327">
    <property type="entry name" value="RNA_pol_sigma70_bacteroid"/>
</dbReference>
<dbReference type="SUPFAM" id="SSF88659">
    <property type="entry name" value="Sigma3 and sigma4 domains of RNA polymerase sigma factors"/>
    <property type="match status" value="1"/>
</dbReference>
<name>A0ABQ2BN77_9SPHI</name>
<evidence type="ECO:0000256" key="2">
    <source>
        <dbReference type="ARBA" id="ARBA00023015"/>
    </source>
</evidence>
<dbReference type="GO" id="GO:0000428">
    <property type="term" value="C:DNA-directed RNA polymerase complex"/>
    <property type="evidence" value="ECO:0007669"/>
    <property type="project" value="UniProtKB-KW"/>
</dbReference>
<sequence>MNNADQSDVELWERIKGSDHRAFDLLFERYWSTIYSTAFTHLKDQEICKEISHDIFLNIWKNRQVLEIRSMKSYLTTSARYRVYTALKKRKVNSLKYTDNERIEDYAGSTINLGEEKMLYRELEAGIESVLHTLPKRCKEIFCLSRFDNLSNQEISEKLGISKRSVENQITHAIKKLREGLKCVILF</sequence>
<dbReference type="InterPro" id="IPR007627">
    <property type="entry name" value="RNA_pol_sigma70_r2"/>
</dbReference>
<dbReference type="InterPro" id="IPR036388">
    <property type="entry name" value="WH-like_DNA-bd_sf"/>
</dbReference>
<dbReference type="Gene3D" id="1.10.1740.10">
    <property type="match status" value="1"/>
</dbReference>
<evidence type="ECO:0000256" key="4">
    <source>
        <dbReference type="ARBA" id="ARBA00023163"/>
    </source>
</evidence>
<dbReference type="InterPro" id="IPR039425">
    <property type="entry name" value="RNA_pol_sigma-70-like"/>
</dbReference>
<keyword evidence="4" id="KW-0804">Transcription</keyword>
<evidence type="ECO:0000313" key="7">
    <source>
        <dbReference type="EMBL" id="GGI28665.1"/>
    </source>
</evidence>
<dbReference type="InterPro" id="IPR013325">
    <property type="entry name" value="RNA_pol_sigma_r2"/>
</dbReference>
<keyword evidence="3" id="KW-0731">Sigma factor</keyword>
<dbReference type="EMBL" id="BMDJ01000011">
    <property type="protein sequence ID" value="GGI28665.1"/>
    <property type="molecule type" value="Genomic_DNA"/>
</dbReference>
<evidence type="ECO:0000256" key="3">
    <source>
        <dbReference type="ARBA" id="ARBA00023082"/>
    </source>
</evidence>
<accession>A0ABQ2BN77</accession>
<dbReference type="InterPro" id="IPR013249">
    <property type="entry name" value="RNA_pol_sigma70_r4_t2"/>
</dbReference>
<gene>
    <name evidence="7" type="ORF">GCM10008119_33780</name>
</gene>
<comment type="caution">
    <text evidence="7">The sequence shown here is derived from an EMBL/GenBank/DDBJ whole genome shotgun (WGS) entry which is preliminary data.</text>
</comment>
<keyword evidence="8" id="KW-1185">Reference proteome</keyword>
<dbReference type="NCBIfam" id="TIGR02985">
    <property type="entry name" value="Sig70_bacteroi1"/>
    <property type="match status" value="1"/>
</dbReference>
<evidence type="ECO:0000259" key="5">
    <source>
        <dbReference type="Pfam" id="PF04542"/>
    </source>
</evidence>
<reference evidence="8" key="1">
    <citation type="journal article" date="2019" name="Int. J. Syst. Evol. Microbiol.">
        <title>The Global Catalogue of Microorganisms (GCM) 10K type strain sequencing project: providing services to taxonomists for standard genome sequencing and annotation.</title>
        <authorList>
            <consortium name="The Broad Institute Genomics Platform"/>
            <consortium name="The Broad Institute Genome Sequencing Center for Infectious Disease"/>
            <person name="Wu L."/>
            <person name="Ma J."/>
        </authorList>
    </citation>
    <scope>NUCLEOTIDE SEQUENCE [LARGE SCALE GENOMIC DNA]</scope>
    <source>
        <strain evidence="8">CCM 8939</strain>
    </source>
</reference>
<evidence type="ECO:0000313" key="8">
    <source>
        <dbReference type="Proteomes" id="UP000645390"/>
    </source>
</evidence>
<dbReference type="PANTHER" id="PTHR43133">
    <property type="entry name" value="RNA POLYMERASE ECF-TYPE SIGMA FACTO"/>
    <property type="match status" value="1"/>
</dbReference>
<dbReference type="InterPro" id="IPR014284">
    <property type="entry name" value="RNA_pol_sigma-70_dom"/>
</dbReference>
<organism evidence="7 8">
    <name type="scientific">Pedobacter mendelii</name>
    <dbReference type="NCBI Taxonomy" id="1908240"/>
    <lineage>
        <taxon>Bacteria</taxon>
        <taxon>Pseudomonadati</taxon>
        <taxon>Bacteroidota</taxon>
        <taxon>Sphingobacteriia</taxon>
        <taxon>Sphingobacteriales</taxon>
        <taxon>Sphingobacteriaceae</taxon>
        <taxon>Pedobacter</taxon>
    </lineage>
</organism>
<dbReference type="Pfam" id="PF04542">
    <property type="entry name" value="Sigma70_r2"/>
    <property type="match status" value="1"/>
</dbReference>
<proteinExistence type="inferred from homology"/>